<organism evidence="3 4">
    <name type="scientific">Acanthaster planci</name>
    <name type="common">Crown-of-thorns starfish</name>
    <dbReference type="NCBI Taxonomy" id="133434"/>
    <lineage>
        <taxon>Eukaryota</taxon>
        <taxon>Metazoa</taxon>
        <taxon>Echinodermata</taxon>
        <taxon>Eleutherozoa</taxon>
        <taxon>Asterozoa</taxon>
        <taxon>Asteroidea</taxon>
        <taxon>Valvatacea</taxon>
        <taxon>Valvatida</taxon>
        <taxon>Acanthasteridae</taxon>
        <taxon>Acanthaster</taxon>
    </lineage>
</organism>
<dbReference type="GeneID" id="110982494"/>
<dbReference type="InterPro" id="IPR011993">
    <property type="entry name" value="PH-like_dom_sf"/>
</dbReference>
<dbReference type="PANTHER" id="PTHR12345:SF3">
    <property type="entry name" value="PDZ DOMAIN-CONTAINING PROTEIN"/>
    <property type="match status" value="1"/>
</dbReference>
<dbReference type="KEGG" id="aplc:110982494"/>
<feature type="compositionally biased region" description="Pro residues" evidence="2">
    <location>
        <begin position="283"/>
        <end position="292"/>
    </location>
</feature>
<feature type="compositionally biased region" description="Polar residues" evidence="2">
    <location>
        <begin position="184"/>
        <end position="196"/>
    </location>
</feature>
<feature type="region of interest" description="Disordered" evidence="2">
    <location>
        <begin position="275"/>
        <end position="352"/>
    </location>
</feature>
<dbReference type="OMA" id="CTRIHED"/>
<dbReference type="Proteomes" id="UP000694845">
    <property type="component" value="Unplaced"/>
</dbReference>
<gene>
    <name evidence="4" type="primary">LOC110982494</name>
</gene>
<feature type="compositionally biased region" description="Pro residues" evidence="2">
    <location>
        <begin position="140"/>
        <end position="154"/>
    </location>
</feature>
<protein>
    <submittedName>
        <fullName evidence="4">Uncharacterized protein LOC110982494</fullName>
    </submittedName>
</protein>
<dbReference type="GO" id="GO:0005737">
    <property type="term" value="C:cytoplasm"/>
    <property type="evidence" value="ECO:0007669"/>
    <property type="project" value="TreeGrafter"/>
</dbReference>
<keyword evidence="3" id="KW-1185">Reference proteome</keyword>
<dbReference type="AlphaFoldDB" id="A0A8B7YTK4"/>
<dbReference type="PANTHER" id="PTHR12345">
    <property type="entry name" value="SYNTENIN RELATED"/>
    <property type="match status" value="1"/>
</dbReference>
<evidence type="ECO:0000256" key="2">
    <source>
        <dbReference type="SAM" id="MobiDB-lite"/>
    </source>
</evidence>
<dbReference type="SUPFAM" id="SSF50729">
    <property type="entry name" value="PH domain-like"/>
    <property type="match status" value="1"/>
</dbReference>
<proteinExistence type="predicted"/>
<feature type="region of interest" description="Disordered" evidence="2">
    <location>
        <begin position="138"/>
        <end position="196"/>
    </location>
</feature>
<dbReference type="Gene3D" id="2.30.29.30">
    <property type="entry name" value="Pleckstrin-homology domain (PH domain)/Phosphotyrosine-binding domain (PTB)"/>
    <property type="match status" value="1"/>
</dbReference>
<keyword evidence="1" id="KW-0677">Repeat</keyword>
<dbReference type="InterPro" id="IPR051230">
    <property type="entry name" value="APP-Binding"/>
</dbReference>
<evidence type="ECO:0000313" key="4">
    <source>
        <dbReference type="RefSeq" id="XP_022096624.1"/>
    </source>
</evidence>
<sequence length="644" mass="72210">MEHERLKTFADTEHLHSGNLTLGDQKKDGMQISFKDKSRRFYVLRCFRQKFLTLSGYKNMKEYKAPSGGHHKTVEQIVVSQNAKILSMQLPSKKHKASHVLCIIQDKQTVYLEADTSEDLTAWCDVFNDIFIRLGWKQPPSSPPPSPAPPPPDRPASSDDKVPSRRKVKSGPLRGSTFELFQNGEESNQLRFSSPPINITDGGSAASAFDFERPKSSQAEYFKEFYSFSETADFAGYVNVHKVVDRHGLHENSQMHEERVVDMPNIGYVNLRGKEQHHERVHPGPPPSLPPRPNRHKRGNTFPGTHLPTHDSSVNQYSTNSGDDVNDDTRPVRANSEHTPKISVNESEPPISPLTSKRFLHLHEDSDVNRKISLPQPLNSKPRRLGIVVPPCTMCISPPDSPVMLRKTGSYSNLSLNLSSRPLPSPVHGDSFDVNTLRWEMSHKDGFPIVLKKTDLQDALGLVRIADFVWIAGWKAGKSEVANKLHVGDQLRQVNEQIVVDPSVSNSLFATSAVDEILLVIKRLPHAKVRNLHRSSVDESWGLEVEGNRVLNVSKSGPAAEAKLTTRAQGAFSERLCDWIITEINGEPVSLLSKKDQVKVRMDSAGLQMTLVIQPDDFIKKLNSELQKVRFAHEYFLGPDSQDQ</sequence>
<evidence type="ECO:0000256" key="1">
    <source>
        <dbReference type="ARBA" id="ARBA00022737"/>
    </source>
</evidence>
<feature type="compositionally biased region" description="Polar residues" evidence="2">
    <location>
        <begin position="310"/>
        <end position="323"/>
    </location>
</feature>
<dbReference type="RefSeq" id="XP_022096624.1">
    <property type="nucleotide sequence ID" value="XM_022240932.1"/>
</dbReference>
<feature type="compositionally biased region" description="Basic and acidic residues" evidence="2">
    <location>
        <begin position="327"/>
        <end position="340"/>
    </location>
</feature>
<evidence type="ECO:0000313" key="3">
    <source>
        <dbReference type="Proteomes" id="UP000694845"/>
    </source>
</evidence>
<dbReference type="OrthoDB" id="10071815at2759"/>
<reference evidence="4" key="1">
    <citation type="submission" date="2025-08" db="UniProtKB">
        <authorList>
            <consortium name="RefSeq"/>
        </authorList>
    </citation>
    <scope>IDENTIFICATION</scope>
</reference>
<name>A0A8B7YTK4_ACAPL</name>
<dbReference type="GO" id="GO:0005886">
    <property type="term" value="C:plasma membrane"/>
    <property type="evidence" value="ECO:0007669"/>
    <property type="project" value="TreeGrafter"/>
</dbReference>
<accession>A0A8B7YTK4</accession>